<feature type="chain" id="PRO_5009525518" description="TrbC/VIRB2 family protein" evidence="2">
    <location>
        <begin position="28"/>
        <end position="130"/>
    </location>
</feature>
<organism evidence="3 4">
    <name type="scientific">Candidatus Magasanikbacteria bacterium RIFCSPHIGHO2_02_FULL_41_13</name>
    <dbReference type="NCBI Taxonomy" id="1798676"/>
    <lineage>
        <taxon>Bacteria</taxon>
        <taxon>Candidatus Magasanikiibacteriota</taxon>
    </lineage>
</organism>
<comment type="caution">
    <text evidence="3">The sequence shown here is derived from an EMBL/GenBank/DDBJ whole genome shotgun (WGS) entry which is preliminary data.</text>
</comment>
<keyword evidence="2" id="KW-0732">Signal</keyword>
<evidence type="ECO:0000313" key="4">
    <source>
        <dbReference type="Proteomes" id="UP000178742"/>
    </source>
</evidence>
<gene>
    <name evidence="3" type="ORF">A3B90_02925</name>
</gene>
<evidence type="ECO:0000313" key="3">
    <source>
        <dbReference type="EMBL" id="OGH66023.1"/>
    </source>
</evidence>
<keyword evidence="1" id="KW-1133">Transmembrane helix</keyword>
<feature type="transmembrane region" description="Helical" evidence="1">
    <location>
        <begin position="67"/>
        <end position="88"/>
    </location>
</feature>
<evidence type="ECO:0000256" key="2">
    <source>
        <dbReference type="SAM" id="SignalP"/>
    </source>
</evidence>
<reference evidence="3 4" key="1">
    <citation type="journal article" date="2016" name="Nat. Commun.">
        <title>Thousands of microbial genomes shed light on interconnected biogeochemical processes in an aquifer system.</title>
        <authorList>
            <person name="Anantharaman K."/>
            <person name="Brown C.T."/>
            <person name="Hug L.A."/>
            <person name="Sharon I."/>
            <person name="Castelle C.J."/>
            <person name="Probst A.J."/>
            <person name="Thomas B.C."/>
            <person name="Singh A."/>
            <person name="Wilkins M.J."/>
            <person name="Karaoz U."/>
            <person name="Brodie E.L."/>
            <person name="Williams K.H."/>
            <person name="Hubbard S.S."/>
            <person name="Banfield J.F."/>
        </authorList>
    </citation>
    <scope>NUCLEOTIDE SEQUENCE [LARGE SCALE GENOMIC DNA]</scope>
</reference>
<dbReference type="Proteomes" id="UP000178742">
    <property type="component" value="Unassembled WGS sequence"/>
</dbReference>
<dbReference type="EMBL" id="MFPX01000025">
    <property type="protein sequence ID" value="OGH66023.1"/>
    <property type="molecule type" value="Genomic_DNA"/>
</dbReference>
<dbReference type="STRING" id="1798676.A3B90_02925"/>
<accession>A0A1F6M389</accession>
<dbReference type="AlphaFoldDB" id="A0A1F6M389"/>
<feature type="transmembrane region" description="Helical" evidence="1">
    <location>
        <begin position="100"/>
        <end position="121"/>
    </location>
</feature>
<proteinExistence type="predicted"/>
<protein>
    <recommendedName>
        <fullName evidence="5">TrbC/VIRB2 family protein</fullName>
    </recommendedName>
</protein>
<keyword evidence="1" id="KW-0472">Membrane</keyword>
<dbReference type="Pfam" id="PF18895">
    <property type="entry name" value="T4SS_pilin"/>
    <property type="match status" value="1"/>
</dbReference>
<evidence type="ECO:0000256" key="1">
    <source>
        <dbReference type="SAM" id="Phobius"/>
    </source>
</evidence>
<evidence type="ECO:0008006" key="5">
    <source>
        <dbReference type="Google" id="ProtNLM"/>
    </source>
</evidence>
<keyword evidence="1" id="KW-0812">Transmembrane</keyword>
<name>A0A1F6M389_9BACT</name>
<dbReference type="InterPro" id="IPR043993">
    <property type="entry name" value="T4SS_pilin"/>
</dbReference>
<sequence length="130" mass="13920">MKFFLRFIPFVLFLLFVMLPSFTPALAAQTQGSVVPLVNPIGGSAQKDGNKQGIINVKEFVGKGLTVVLGIMGSLTLLAFIFGGYMWLTSAGNDEKVRTGANTLLYATIGLFIIFGAYAILNTILKGIAK</sequence>
<feature type="signal peptide" evidence="2">
    <location>
        <begin position="1"/>
        <end position="27"/>
    </location>
</feature>